<dbReference type="PANTHER" id="PTHR45846">
    <property type="entry name" value="TRNA-DIHYDROURIDINE(47) SYNTHASE [NAD(P)(+)]-LIKE"/>
    <property type="match status" value="1"/>
</dbReference>
<evidence type="ECO:0000313" key="8">
    <source>
        <dbReference type="EMBL" id="GAW68226.1"/>
    </source>
</evidence>
<sequence length="341" mass="37254">MTMENPRNQAPQPNPAPTQPETSKLPWLPGVKPLMLAPMQGLTNRALRSLFTKWVRPDVVWTEFMRVNPVSAKKRLMPGDLREISASEDGIPLVVQLIGHGQEALVSAAKAAQDAGAEHLNLNMGCPYGRMTSGLTGGGMLKKPELLEEIIPALREAIHGSFSIKLRAGYEDPQQVFSLLPLFERSGVDFLVLHPRTVRQAYNGWADHDVTAEVVRQTSIPVIANGDIRSAGAGLRLLEQSGAAGLMLGRGGIGEPMLFERLRGRACATPDLAERKTMLHRYLSDLLPLYCALFCGDAQVLGKIKGVVSNVEDAELERELKKLTRSKTLQAFRAALEDLAP</sequence>
<evidence type="ECO:0000259" key="7">
    <source>
        <dbReference type="Pfam" id="PF01207"/>
    </source>
</evidence>
<dbReference type="InterPro" id="IPR035587">
    <property type="entry name" value="DUS-like_FMN-bd"/>
</dbReference>
<dbReference type="Pfam" id="PF01207">
    <property type="entry name" value="Dus"/>
    <property type="match status" value="1"/>
</dbReference>
<dbReference type="InterPro" id="IPR013785">
    <property type="entry name" value="Aldolase_TIM"/>
</dbReference>
<keyword evidence="9" id="KW-1185">Reference proteome</keyword>
<feature type="domain" description="DUS-like FMN-binding" evidence="7">
    <location>
        <begin position="35"/>
        <end position="324"/>
    </location>
</feature>
<comment type="function">
    <text evidence="5">Catalyzes the synthesis of 5,6-dihydrouridine (D), a modified base found in the D-loop of most tRNAs, via the reduction of the C5-C6 double bond in target uridines.</text>
</comment>
<keyword evidence="4 5" id="KW-0560">Oxidoreductase</keyword>
<feature type="region of interest" description="Disordered" evidence="6">
    <location>
        <begin position="1"/>
        <end position="26"/>
    </location>
</feature>
<accession>A0ABQ0MMC8</accession>
<evidence type="ECO:0000256" key="1">
    <source>
        <dbReference type="ARBA" id="ARBA00022630"/>
    </source>
</evidence>
<proteinExistence type="inferred from homology"/>
<dbReference type="PIRSF" id="PIRSF006621">
    <property type="entry name" value="Dus"/>
    <property type="match status" value="1"/>
</dbReference>
<name>A0ABQ0MMC8_9BACT</name>
<dbReference type="Gene3D" id="3.20.20.70">
    <property type="entry name" value="Aldolase class I"/>
    <property type="match status" value="1"/>
</dbReference>
<dbReference type="Proteomes" id="UP000194153">
    <property type="component" value="Unassembled WGS sequence"/>
</dbReference>
<dbReference type="RefSeq" id="WP_085814385.1">
    <property type="nucleotide sequence ID" value="NZ_BDQG01000001.1"/>
</dbReference>
<gene>
    <name evidence="8" type="ORF">GPEL0_01f4468</name>
</gene>
<dbReference type="EMBL" id="BDQG01000001">
    <property type="protein sequence ID" value="GAW68226.1"/>
    <property type="molecule type" value="Genomic_DNA"/>
</dbReference>
<feature type="compositionally biased region" description="Low complexity" evidence="6">
    <location>
        <begin position="1"/>
        <end position="11"/>
    </location>
</feature>
<dbReference type="PANTHER" id="PTHR45846:SF1">
    <property type="entry name" value="TRNA-DIHYDROURIDINE(47) SYNTHASE [NAD(P)(+)]-LIKE"/>
    <property type="match status" value="1"/>
</dbReference>
<organism evidence="8 9">
    <name type="scientific">Geoanaerobacter pelophilus</name>
    <dbReference type="NCBI Taxonomy" id="60036"/>
    <lineage>
        <taxon>Bacteria</taxon>
        <taxon>Pseudomonadati</taxon>
        <taxon>Thermodesulfobacteriota</taxon>
        <taxon>Desulfuromonadia</taxon>
        <taxon>Geobacterales</taxon>
        <taxon>Geobacteraceae</taxon>
        <taxon>Geoanaerobacter</taxon>
    </lineage>
</organism>
<protein>
    <recommendedName>
        <fullName evidence="5">tRNA-dihydrouridine synthase</fullName>
        <ecNumber evidence="5">1.3.1.-</ecNumber>
    </recommendedName>
</protein>
<reference evidence="8 9" key="1">
    <citation type="submission" date="2017-04" db="EMBL/GenBank/DDBJ databases">
        <authorList>
            <consortium name="Geobacter pelophilus Genome Sequencing"/>
            <person name="Aoyagi T."/>
            <person name="Koike H."/>
            <person name="Hori T."/>
        </authorList>
    </citation>
    <scope>NUCLEOTIDE SEQUENCE [LARGE SCALE GENOMIC DNA]</scope>
    <source>
        <strain evidence="8 9">Drf2</strain>
    </source>
</reference>
<comment type="similarity">
    <text evidence="5">Belongs to the dus family.</text>
</comment>
<evidence type="ECO:0000256" key="2">
    <source>
        <dbReference type="ARBA" id="ARBA00022643"/>
    </source>
</evidence>
<evidence type="ECO:0000256" key="5">
    <source>
        <dbReference type="PIRNR" id="PIRNR006621"/>
    </source>
</evidence>
<dbReference type="CDD" id="cd02801">
    <property type="entry name" value="DUS_like_FMN"/>
    <property type="match status" value="1"/>
</dbReference>
<evidence type="ECO:0000256" key="6">
    <source>
        <dbReference type="SAM" id="MobiDB-lite"/>
    </source>
</evidence>
<keyword evidence="3 5" id="KW-0819">tRNA processing</keyword>
<reference evidence="9" key="2">
    <citation type="submission" date="2017-05" db="EMBL/GenBank/DDBJ databases">
        <title>Draft genome sequence of Geobacter pelophilus, a iron(III)-reducing bacteria.</title>
        <authorList>
            <person name="Aoyagi T."/>
            <person name="Koike H."/>
            <person name="Morita T."/>
            <person name="Sato Y."/>
            <person name="Habe H."/>
            <person name="Hori T."/>
        </authorList>
    </citation>
    <scope>NUCLEOTIDE SEQUENCE [LARGE SCALE GENOMIC DNA]</scope>
    <source>
        <strain evidence="9">Drf2</strain>
    </source>
</reference>
<comment type="caution">
    <text evidence="8">The sequence shown here is derived from an EMBL/GenBank/DDBJ whole genome shotgun (WGS) entry which is preliminary data.</text>
</comment>
<dbReference type="InterPro" id="IPR001269">
    <property type="entry name" value="DUS_fam"/>
</dbReference>
<evidence type="ECO:0000313" key="9">
    <source>
        <dbReference type="Proteomes" id="UP000194153"/>
    </source>
</evidence>
<evidence type="ECO:0000256" key="4">
    <source>
        <dbReference type="ARBA" id="ARBA00023002"/>
    </source>
</evidence>
<comment type="cofactor">
    <cofactor evidence="5">
        <name>FMN</name>
        <dbReference type="ChEBI" id="CHEBI:58210"/>
    </cofactor>
</comment>
<evidence type="ECO:0000256" key="3">
    <source>
        <dbReference type="ARBA" id="ARBA00022694"/>
    </source>
</evidence>
<keyword evidence="1 5" id="KW-0285">Flavoprotein</keyword>
<dbReference type="SUPFAM" id="SSF51395">
    <property type="entry name" value="FMN-linked oxidoreductases"/>
    <property type="match status" value="1"/>
</dbReference>
<dbReference type="EC" id="1.3.1.-" evidence="5"/>
<keyword evidence="2 5" id="KW-0288">FMN</keyword>